<reference evidence="4" key="1">
    <citation type="submission" date="2020-11" db="EMBL/GenBank/DDBJ databases">
        <authorList>
            <person name="Koelle M."/>
            <person name="Horta M.A.C."/>
            <person name="Nowrousian M."/>
            <person name="Ohm R.A."/>
            <person name="Benz P."/>
            <person name="Pilgard A."/>
        </authorList>
    </citation>
    <scope>NUCLEOTIDE SEQUENCE</scope>
    <source>
        <strain evidence="4">FPRL280</strain>
    </source>
</reference>
<dbReference type="GO" id="GO:0016567">
    <property type="term" value="P:protein ubiquitination"/>
    <property type="evidence" value="ECO:0007669"/>
    <property type="project" value="TreeGrafter"/>
</dbReference>
<dbReference type="InterPro" id="IPR003105">
    <property type="entry name" value="SRA_YDG"/>
</dbReference>
<proteinExistence type="predicted"/>
<sequence>MDCLRAGVHRATRAGIHGSQIHGTYSIVISGGYQDDYDKGETIIYTGAGGQDVSTNERTHMQTSDQRLDHPHNAALVKSLEFGHRRKVRVIRGSKLGSKFAPGTMFVFYRYDGLYTVTHVSVHYIAALIHHRADLVWACSSSRGKVYMDSTYLSSSSR</sequence>
<dbReference type="Pfam" id="PF02182">
    <property type="entry name" value="SAD_SRA"/>
    <property type="match status" value="1"/>
</dbReference>
<dbReference type="PANTHER" id="PTHR14140:SF27">
    <property type="entry name" value="OS04G0289800 PROTEIN"/>
    <property type="match status" value="1"/>
</dbReference>
<evidence type="ECO:0000256" key="1">
    <source>
        <dbReference type="ARBA" id="ARBA00023242"/>
    </source>
</evidence>
<evidence type="ECO:0000256" key="2">
    <source>
        <dbReference type="PROSITE-ProRule" id="PRU00358"/>
    </source>
</evidence>
<dbReference type="AlphaFoldDB" id="A0A8H7NX48"/>
<evidence type="ECO:0000313" key="5">
    <source>
        <dbReference type="Proteomes" id="UP000639403"/>
    </source>
</evidence>
<keyword evidence="1 2" id="KW-0539">Nucleus</keyword>
<evidence type="ECO:0000259" key="3">
    <source>
        <dbReference type="PROSITE" id="PS51015"/>
    </source>
</evidence>
<dbReference type="Proteomes" id="UP000639403">
    <property type="component" value="Unassembled WGS sequence"/>
</dbReference>
<dbReference type="PANTHER" id="PTHR14140">
    <property type="entry name" value="E3 UBIQUITIN-PROTEIN LIGASE UHRF-RELATED"/>
    <property type="match status" value="1"/>
</dbReference>
<organism evidence="4 5">
    <name type="scientific">Rhodonia placenta</name>
    <dbReference type="NCBI Taxonomy" id="104341"/>
    <lineage>
        <taxon>Eukaryota</taxon>
        <taxon>Fungi</taxon>
        <taxon>Dikarya</taxon>
        <taxon>Basidiomycota</taxon>
        <taxon>Agaricomycotina</taxon>
        <taxon>Agaricomycetes</taxon>
        <taxon>Polyporales</taxon>
        <taxon>Adustoporiaceae</taxon>
        <taxon>Rhodonia</taxon>
    </lineage>
</organism>
<dbReference type="GO" id="GO:0005634">
    <property type="term" value="C:nucleus"/>
    <property type="evidence" value="ECO:0007669"/>
    <property type="project" value="UniProtKB-SubCell"/>
</dbReference>
<comment type="subcellular location">
    <subcellularLocation>
        <location evidence="2">Nucleus</location>
    </subcellularLocation>
</comment>
<protein>
    <recommendedName>
        <fullName evidence="3">YDG domain-containing protein</fullName>
    </recommendedName>
</protein>
<dbReference type="SMART" id="SM00466">
    <property type="entry name" value="SRA"/>
    <property type="match status" value="1"/>
</dbReference>
<dbReference type="SUPFAM" id="SSF88697">
    <property type="entry name" value="PUA domain-like"/>
    <property type="match status" value="1"/>
</dbReference>
<comment type="caution">
    <text evidence="4">The sequence shown here is derived from an EMBL/GenBank/DDBJ whole genome shotgun (WGS) entry which is preliminary data.</text>
</comment>
<name>A0A8H7NX48_9APHY</name>
<accession>A0A8H7NX48</accession>
<feature type="domain" description="YDG" evidence="3">
    <location>
        <begin position="1"/>
        <end position="143"/>
    </location>
</feature>
<gene>
    <name evidence="4" type="ORF">IEO21_08067</name>
</gene>
<dbReference type="EMBL" id="JADOXO010000261">
    <property type="protein sequence ID" value="KAF9807753.1"/>
    <property type="molecule type" value="Genomic_DNA"/>
</dbReference>
<dbReference type="PROSITE" id="PS51015">
    <property type="entry name" value="YDG"/>
    <property type="match status" value="1"/>
</dbReference>
<dbReference type="InterPro" id="IPR045134">
    <property type="entry name" value="UHRF1/2-like"/>
</dbReference>
<reference evidence="4" key="2">
    <citation type="journal article" name="Front. Microbiol.">
        <title>Degradative Capacity of Two Strains of Rhodonia placenta: From Phenotype to Genotype.</title>
        <authorList>
            <person name="Kolle M."/>
            <person name="Horta M.A.C."/>
            <person name="Nowrousian M."/>
            <person name="Ohm R.A."/>
            <person name="Benz J.P."/>
            <person name="Pilgard A."/>
        </authorList>
    </citation>
    <scope>NUCLEOTIDE SEQUENCE</scope>
    <source>
        <strain evidence="4">FPRL280</strain>
    </source>
</reference>
<dbReference type="InterPro" id="IPR036987">
    <property type="entry name" value="SRA-YDG_sf"/>
</dbReference>
<dbReference type="InterPro" id="IPR015947">
    <property type="entry name" value="PUA-like_sf"/>
</dbReference>
<dbReference type="GO" id="GO:0044027">
    <property type="term" value="P:negative regulation of gene expression via chromosomal CpG island methylation"/>
    <property type="evidence" value="ECO:0007669"/>
    <property type="project" value="TreeGrafter"/>
</dbReference>
<evidence type="ECO:0000313" key="4">
    <source>
        <dbReference type="EMBL" id="KAF9807753.1"/>
    </source>
</evidence>
<dbReference type="GO" id="GO:0061630">
    <property type="term" value="F:ubiquitin protein ligase activity"/>
    <property type="evidence" value="ECO:0007669"/>
    <property type="project" value="TreeGrafter"/>
</dbReference>
<dbReference type="Gene3D" id="2.30.280.10">
    <property type="entry name" value="SRA-YDG"/>
    <property type="match status" value="1"/>
</dbReference>